<dbReference type="Proteomes" id="UP000253790">
    <property type="component" value="Chromosome"/>
</dbReference>
<dbReference type="AlphaFoldDB" id="A0A345NKU3"/>
<protein>
    <recommendedName>
        <fullName evidence="1">SAF domain-containing protein</fullName>
    </recommendedName>
</protein>
<organism evidence="2 3">
    <name type="scientific">Ornithinimicrobium avium</name>
    <dbReference type="NCBI Taxonomy" id="2283195"/>
    <lineage>
        <taxon>Bacteria</taxon>
        <taxon>Bacillati</taxon>
        <taxon>Actinomycetota</taxon>
        <taxon>Actinomycetes</taxon>
        <taxon>Micrococcales</taxon>
        <taxon>Ornithinimicrobiaceae</taxon>
        <taxon>Ornithinimicrobium</taxon>
    </lineage>
</organism>
<dbReference type="OrthoDB" id="5182178at2"/>
<dbReference type="SMART" id="SM00858">
    <property type="entry name" value="SAF"/>
    <property type="match status" value="1"/>
</dbReference>
<name>A0A345NKU3_9MICO</name>
<dbReference type="CDD" id="cd11614">
    <property type="entry name" value="SAF_CpaB_FlgA_like"/>
    <property type="match status" value="1"/>
</dbReference>
<dbReference type="InterPro" id="IPR013974">
    <property type="entry name" value="SAF"/>
</dbReference>
<feature type="domain" description="SAF" evidence="1">
    <location>
        <begin position="36"/>
        <end position="100"/>
    </location>
</feature>
<evidence type="ECO:0000259" key="1">
    <source>
        <dbReference type="SMART" id="SM00858"/>
    </source>
</evidence>
<dbReference type="Pfam" id="PF16976">
    <property type="entry name" value="RcpC"/>
    <property type="match status" value="1"/>
</dbReference>
<sequence>MIAALVAVILAGVGVVLVLNYANRADERALEGMKTDNVYVATQAIPMGTSGEDLADRVETKAVPRQFQVEGAVDDLEDLEGRVSLTDVSAGEQLQRSRFATPEELRARGEFALPEEAEDLHQLTIPLDTARALGGDVTAGDTVGVLMSFEATFQPGLYVDSDGTVRWSPEVAQGQEGQSGTPEEITIDFTKLTLEKVLVTRVQGGYVPAPAAVTSQTEGSTDDEEGPADQILVTLALDGSQAEQLVYAMEFGTVWLTYEPETAEEDADDIKMIRLPERAGDVLE</sequence>
<proteinExistence type="predicted"/>
<evidence type="ECO:0000313" key="2">
    <source>
        <dbReference type="EMBL" id="AXH95651.1"/>
    </source>
</evidence>
<dbReference type="EMBL" id="CP031229">
    <property type="protein sequence ID" value="AXH95651.1"/>
    <property type="molecule type" value="Genomic_DNA"/>
</dbReference>
<keyword evidence="3" id="KW-1185">Reference proteome</keyword>
<gene>
    <name evidence="2" type="ORF">DV701_05520</name>
</gene>
<dbReference type="KEGG" id="orn:DV701_05520"/>
<accession>A0A345NKU3</accession>
<dbReference type="InterPro" id="IPR031571">
    <property type="entry name" value="RcpC_dom"/>
</dbReference>
<evidence type="ECO:0000313" key="3">
    <source>
        <dbReference type="Proteomes" id="UP000253790"/>
    </source>
</evidence>
<reference evidence="2 3" key="1">
    <citation type="submission" date="2018-07" db="EMBL/GenBank/DDBJ databases">
        <title>Complete genome sequencing of Ornithinimicrobium sp. AMA3305.</title>
        <authorList>
            <person name="Bae J.-W."/>
        </authorList>
    </citation>
    <scope>NUCLEOTIDE SEQUENCE [LARGE SCALE GENOMIC DNA]</scope>
    <source>
        <strain evidence="2 3">AMA3305</strain>
    </source>
</reference>